<evidence type="ECO:0000256" key="1">
    <source>
        <dbReference type="ARBA" id="ARBA00034923"/>
    </source>
</evidence>
<dbReference type="InterPro" id="IPR011528">
    <property type="entry name" value="NERD"/>
</dbReference>
<dbReference type="EMBL" id="AANOQJ010000006">
    <property type="protein sequence ID" value="EDP8036514.1"/>
    <property type="molecule type" value="Genomic_DNA"/>
</dbReference>
<dbReference type="GO" id="GO:0005829">
    <property type="term" value="C:cytosol"/>
    <property type="evidence" value="ECO:0007669"/>
    <property type="project" value="TreeGrafter"/>
</dbReference>
<evidence type="ECO:0000259" key="2">
    <source>
        <dbReference type="Pfam" id="PF08378"/>
    </source>
</evidence>
<dbReference type="GO" id="GO:0043138">
    <property type="term" value="F:3'-5' DNA helicase activity"/>
    <property type="evidence" value="ECO:0007669"/>
    <property type="project" value="TreeGrafter"/>
</dbReference>
<proteinExistence type="predicted"/>
<feature type="domain" description="NERD" evidence="2">
    <location>
        <begin position="15"/>
        <end position="117"/>
    </location>
</feature>
<reference evidence="3" key="1">
    <citation type="submission" date="2020-01" db="EMBL/GenBank/DDBJ databases">
        <authorList>
            <consortium name="GenomeTrakr network: Whole genome sequencing for foodborne pathogen traceback"/>
        </authorList>
    </citation>
    <scope>NUCLEOTIDE SEQUENCE</scope>
    <source>
        <strain evidence="3">CFSAN096326</strain>
    </source>
</reference>
<dbReference type="Gene3D" id="3.40.50.300">
    <property type="entry name" value="P-loop containing nucleotide triphosphate hydrolases"/>
    <property type="match status" value="2"/>
</dbReference>
<dbReference type="Pfam" id="PF08378">
    <property type="entry name" value="NERD"/>
    <property type="match status" value="1"/>
</dbReference>
<dbReference type="InterPro" id="IPR027417">
    <property type="entry name" value="P-loop_NTPase"/>
</dbReference>
<organism evidence="3">
    <name type="scientific">Campylobacter jejuni</name>
    <dbReference type="NCBI Taxonomy" id="197"/>
    <lineage>
        <taxon>Bacteria</taxon>
        <taxon>Pseudomonadati</taxon>
        <taxon>Campylobacterota</taxon>
        <taxon>Epsilonproteobacteria</taxon>
        <taxon>Campylobacterales</taxon>
        <taxon>Campylobacteraceae</taxon>
        <taxon>Campylobacter</taxon>
    </lineage>
</organism>
<dbReference type="Pfam" id="PF13245">
    <property type="entry name" value="AAA_19"/>
    <property type="match status" value="1"/>
</dbReference>
<protein>
    <recommendedName>
        <fullName evidence="1">DNA 3'-5' helicase II</fullName>
    </recommendedName>
</protein>
<dbReference type="GO" id="GO:0000725">
    <property type="term" value="P:recombinational repair"/>
    <property type="evidence" value="ECO:0007669"/>
    <property type="project" value="TreeGrafter"/>
</dbReference>
<dbReference type="PANTHER" id="PTHR11070:SF2">
    <property type="entry name" value="ATP-DEPENDENT DNA HELICASE SRS2"/>
    <property type="match status" value="1"/>
</dbReference>
<dbReference type="SUPFAM" id="SSF52540">
    <property type="entry name" value="P-loop containing nucleoside triphosphate hydrolases"/>
    <property type="match status" value="1"/>
</dbReference>
<gene>
    <name evidence="3" type="ORF">GRO02_05235</name>
</gene>
<comment type="caution">
    <text evidence="3">The sequence shown here is derived from an EMBL/GenBank/DDBJ whole genome shotgun (WGS) entry which is preliminary data.</text>
</comment>
<evidence type="ECO:0000313" key="3">
    <source>
        <dbReference type="EMBL" id="EDP8036514.1"/>
    </source>
</evidence>
<dbReference type="InterPro" id="IPR000212">
    <property type="entry name" value="DNA_helicase_UvrD/REP"/>
</dbReference>
<name>A0A6F9MUQ4_CAMJU</name>
<dbReference type="PANTHER" id="PTHR11070">
    <property type="entry name" value="UVRD / RECB / PCRA DNA HELICASE FAMILY MEMBER"/>
    <property type="match status" value="1"/>
</dbReference>
<sequence>MVRQFIANLDYISTNGEKFLIEYLNNYLPEDFEIYIQPNLNGNRPDIVLLHKNKGVFIIEIKDWKLERFEKDDKKGKYYKYKNDSRVEIANPNSQIKRYKEQFECFRQVPVICIHYFHNSCTQDAFNFLGEKGIQIFGFDERNGLIKFISNYPSTSVKLLEDVREFIFPKKHKKENGRYINLTQQQKRLIEHMPNSWRRVKGAAGSGKTLVIAQKAVNIAIANKKVLIICFNKTLKRYIKEQINSSFKDFDWKFIEYNHFHNFIKIYVEENGLKVKNYDDFELYEQALIKQVFQLQSENFNLKNRKYDAILIDEAQDFKKEWFDILLYFLSKNNEILLVADDKQNLYDRNISWIKESMGGYGYKFKGAWGILKETKRSNRLPSLIYKVNLFFDLFLKDYLKNHPDKNFGDFLNLETTPNQNALDLYPLIWENISKERLYARILYYCEYFIDEGYKPKDISILILNKKIGYDIKSFLCRNNIKFQDMLDSKEDFSLENKDITLCTVNSFKGMENKVIIFISEDKGNINSDFKTYVALTRAKEALVVLNQNERYIEYSKEWR</sequence>
<dbReference type="GO" id="GO:0005524">
    <property type="term" value="F:ATP binding"/>
    <property type="evidence" value="ECO:0007669"/>
    <property type="project" value="InterPro"/>
</dbReference>
<accession>A0A6F9MUQ4</accession>
<dbReference type="GO" id="GO:0003677">
    <property type="term" value="F:DNA binding"/>
    <property type="evidence" value="ECO:0007669"/>
    <property type="project" value="InterPro"/>
</dbReference>
<dbReference type="AlphaFoldDB" id="A0A6F9MUQ4"/>